<sequence>MEVTADEILVDVGEEVVVDELSVEVGELVVVSEPPEMVVEQGVEDETPIAVVEGTICTEGAAKDVTLGKELELTGGLAEVTRVVKAAAVGIDDAGLDAGAPEAHSLSTGTLMT</sequence>
<dbReference type="Proteomes" id="UP000664203">
    <property type="component" value="Unassembled WGS sequence"/>
</dbReference>
<keyword evidence="2" id="KW-1185">Reference proteome</keyword>
<protein>
    <submittedName>
        <fullName evidence="1">Uncharacterized protein</fullName>
    </submittedName>
</protein>
<dbReference type="AlphaFoldDB" id="A0A8H3F4M5"/>
<dbReference type="EMBL" id="CAJPDR010000095">
    <property type="protein sequence ID" value="CAF9916964.1"/>
    <property type="molecule type" value="Genomic_DNA"/>
</dbReference>
<organism evidence="1 2">
    <name type="scientific">Alectoria fallacina</name>
    <dbReference type="NCBI Taxonomy" id="1903189"/>
    <lineage>
        <taxon>Eukaryota</taxon>
        <taxon>Fungi</taxon>
        <taxon>Dikarya</taxon>
        <taxon>Ascomycota</taxon>
        <taxon>Pezizomycotina</taxon>
        <taxon>Lecanoromycetes</taxon>
        <taxon>OSLEUM clade</taxon>
        <taxon>Lecanoromycetidae</taxon>
        <taxon>Lecanorales</taxon>
        <taxon>Lecanorineae</taxon>
        <taxon>Parmeliaceae</taxon>
        <taxon>Alectoria</taxon>
    </lineage>
</organism>
<evidence type="ECO:0000313" key="2">
    <source>
        <dbReference type="Proteomes" id="UP000664203"/>
    </source>
</evidence>
<gene>
    <name evidence="1" type="ORF">ALECFALPRED_010940</name>
</gene>
<reference evidence="1" key="1">
    <citation type="submission" date="2021-03" db="EMBL/GenBank/DDBJ databases">
        <authorList>
            <person name="Tagirdzhanova G."/>
        </authorList>
    </citation>
    <scope>NUCLEOTIDE SEQUENCE</scope>
</reference>
<accession>A0A8H3F4M5</accession>
<evidence type="ECO:0000313" key="1">
    <source>
        <dbReference type="EMBL" id="CAF9916964.1"/>
    </source>
</evidence>
<proteinExistence type="predicted"/>
<name>A0A8H3F4M5_9LECA</name>
<comment type="caution">
    <text evidence="1">The sequence shown here is derived from an EMBL/GenBank/DDBJ whole genome shotgun (WGS) entry which is preliminary data.</text>
</comment>